<organism evidence="6 7">
    <name type="scientific">Anaeromyxobacter diazotrophicus</name>
    <dbReference type="NCBI Taxonomy" id="2590199"/>
    <lineage>
        <taxon>Bacteria</taxon>
        <taxon>Pseudomonadati</taxon>
        <taxon>Myxococcota</taxon>
        <taxon>Myxococcia</taxon>
        <taxon>Myxococcales</taxon>
        <taxon>Cystobacterineae</taxon>
        <taxon>Anaeromyxobacteraceae</taxon>
        <taxon>Anaeromyxobacter</taxon>
    </lineage>
</organism>
<dbReference type="AlphaFoldDB" id="A0A7I9VJC3"/>
<dbReference type="GO" id="GO:0005524">
    <property type="term" value="F:ATP binding"/>
    <property type="evidence" value="ECO:0007669"/>
    <property type="project" value="UniProtKB-KW"/>
</dbReference>
<dbReference type="PROSITE" id="PS51459">
    <property type="entry name" value="FIDO"/>
    <property type="match status" value="1"/>
</dbReference>
<dbReference type="Gene3D" id="1.10.3290.10">
    <property type="entry name" value="Fido-like domain"/>
    <property type="match status" value="1"/>
</dbReference>
<feature type="site" description="Important for autoinhibition of adenylyltransferase activity" evidence="3">
    <location>
        <position position="70"/>
    </location>
</feature>
<dbReference type="Proteomes" id="UP000503640">
    <property type="component" value="Unassembled WGS sequence"/>
</dbReference>
<gene>
    <name evidence="6" type="ORF">AMYX_08680</name>
</gene>
<evidence type="ECO:0000259" key="5">
    <source>
        <dbReference type="PROSITE" id="PS51459"/>
    </source>
</evidence>
<comment type="caution">
    <text evidence="6">The sequence shown here is derived from an EMBL/GenBank/DDBJ whole genome shotgun (WGS) entry which is preliminary data.</text>
</comment>
<dbReference type="RefSeq" id="WP_176063319.1">
    <property type="nucleotide sequence ID" value="NZ_BJTG01000002.1"/>
</dbReference>
<feature type="binding site" evidence="2">
    <location>
        <begin position="254"/>
        <end position="255"/>
    </location>
    <ligand>
        <name>ATP</name>
        <dbReference type="ChEBI" id="CHEBI:30616"/>
    </ligand>
</feature>
<feature type="domain" description="Fido" evidence="5">
    <location>
        <begin position="123"/>
        <end position="277"/>
    </location>
</feature>
<feature type="binding site" evidence="2">
    <location>
        <begin position="216"/>
        <end position="223"/>
    </location>
    <ligand>
        <name>ATP</name>
        <dbReference type="ChEBI" id="CHEBI:30616"/>
    </ligand>
</feature>
<name>A0A7I9VJC3_9BACT</name>
<dbReference type="EMBL" id="BJTG01000002">
    <property type="protein sequence ID" value="GEJ56127.1"/>
    <property type="molecule type" value="Genomic_DNA"/>
</dbReference>
<dbReference type="InterPro" id="IPR036597">
    <property type="entry name" value="Fido-like_dom_sf"/>
</dbReference>
<feature type="compositionally biased region" description="Pro residues" evidence="4">
    <location>
        <begin position="398"/>
        <end position="407"/>
    </location>
</feature>
<accession>A0A7I9VJC3</accession>
<reference evidence="7" key="1">
    <citation type="journal article" date="2020" name="Appl. Environ. Microbiol.">
        <title>Diazotrophic Anaeromyxobacter Isolates from Soils.</title>
        <authorList>
            <person name="Masuda Y."/>
            <person name="Yamanaka H."/>
            <person name="Xu Z.X."/>
            <person name="Shiratori Y."/>
            <person name="Aono T."/>
            <person name="Amachi S."/>
            <person name="Senoo K."/>
            <person name="Itoh H."/>
        </authorList>
    </citation>
    <scope>NUCLEOTIDE SEQUENCE [LARGE SCALE GENOMIC DNA]</scope>
    <source>
        <strain evidence="7">R267</strain>
    </source>
</reference>
<feature type="active site" evidence="1">
    <location>
        <position position="212"/>
    </location>
</feature>
<keyword evidence="2" id="KW-0547">Nucleotide-binding</keyword>
<evidence type="ECO:0000313" key="7">
    <source>
        <dbReference type="Proteomes" id="UP000503640"/>
    </source>
</evidence>
<dbReference type="SUPFAM" id="SSF140931">
    <property type="entry name" value="Fic-like"/>
    <property type="match status" value="1"/>
</dbReference>
<evidence type="ECO:0000313" key="6">
    <source>
        <dbReference type="EMBL" id="GEJ56127.1"/>
    </source>
</evidence>
<keyword evidence="2" id="KW-0067">ATP-binding</keyword>
<evidence type="ECO:0000256" key="3">
    <source>
        <dbReference type="PIRSR" id="PIRSR640198-3"/>
    </source>
</evidence>
<evidence type="ECO:0000256" key="2">
    <source>
        <dbReference type="PIRSR" id="PIRSR640198-2"/>
    </source>
</evidence>
<evidence type="ECO:0000256" key="1">
    <source>
        <dbReference type="PIRSR" id="PIRSR640198-1"/>
    </source>
</evidence>
<keyword evidence="7" id="KW-1185">Reference proteome</keyword>
<dbReference type="InterPro" id="IPR003812">
    <property type="entry name" value="Fido"/>
</dbReference>
<dbReference type="Pfam" id="PF02661">
    <property type="entry name" value="Fic"/>
    <property type="match status" value="1"/>
</dbReference>
<sequence>MPRKYEVTHPWLKFTVDLSPGRVSARVWMLLGEARSKCEHIGGVPLRPEIAKKLYTVTLAKGVAATTAIEGNTLSAEDVEKRIEGKLQVPQSKAYQVQEVDNILAALNGVIHPDLIRGSLPPLTPPRIRLFNSLVLKGLPLSPEVVPGQVRTHGVGVGPYLAPPAEDCEYLLDRLCQWLGGEDFDARERPELALPVAILKAVLAHLYIAWIHPFADGNGRTARLIELQILAAASVPDVACHLLSNHYNDTRTEYYRQLQAASQSGGDVLPFIEYALGGFVEGLTHHIAIVREHQQRVAWINYVHDQFRTRKTPSASRMKDLVLELSKKDAPVPRRDLPRLSPQLAVAYAGTTDKTLSRDVNALEGMGLIMKTDAGYRAMSEIILAFCPARHGQARPQLTPPAEPPSPQQSLAL</sequence>
<dbReference type="PANTHER" id="PTHR13504">
    <property type="entry name" value="FIDO DOMAIN-CONTAINING PROTEIN DDB_G0283145"/>
    <property type="match status" value="1"/>
</dbReference>
<dbReference type="PANTHER" id="PTHR13504:SF33">
    <property type="entry name" value="FIC FAMILY PROTEIN"/>
    <property type="match status" value="1"/>
</dbReference>
<proteinExistence type="predicted"/>
<evidence type="ECO:0000256" key="4">
    <source>
        <dbReference type="SAM" id="MobiDB-lite"/>
    </source>
</evidence>
<protein>
    <recommendedName>
        <fullName evidence="5">Fido domain-containing protein</fullName>
    </recommendedName>
</protein>
<dbReference type="InterPro" id="IPR040198">
    <property type="entry name" value="Fido_containing"/>
</dbReference>
<feature type="region of interest" description="Disordered" evidence="4">
    <location>
        <begin position="393"/>
        <end position="413"/>
    </location>
</feature>